<sequence length="182" mass="18733">MCEPTTLAAAVIGTSALQAYGQYTDGKFQASVANQNAKINEDAALDAINKGNAQAQEQRRRTRQLAGTQAATMSASGIDLSTAGALDILGDTAAMGELDALTMVNNASREAYGYRMQAENDRLNAKMARRSGNMGAITTLLTAPIQAYGAYQLAGGTWSPFGGGGSGAAKAGKTFAKAPKGF</sequence>
<accession>A0A0G4QBU5</accession>
<dbReference type="RefSeq" id="WP_072064149.1">
    <property type="nucleotide sequence ID" value="NZ_CVRY01000004.1"/>
</dbReference>
<dbReference type="Proteomes" id="UP000183920">
    <property type="component" value="Unassembled WGS sequence"/>
</dbReference>
<dbReference type="AlphaFoldDB" id="A0A0G4QBU5"/>
<evidence type="ECO:0000313" key="2">
    <source>
        <dbReference type="Proteomes" id="UP000183920"/>
    </source>
</evidence>
<reference evidence="2" key="1">
    <citation type="submission" date="2015-06" db="EMBL/GenBank/DDBJ databases">
        <authorList>
            <person name="Urmite Genomes"/>
        </authorList>
    </citation>
    <scope>NUCLEOTIDE SEQUENCE [LARGE SCALE GENOMIC DNA]</scope>
    <source>
        <strain evidence="2">CSUR P1867</strain>
    </source>
</reference>
<evidence type="ECO:0000313" key="1">
    <source>
        <dbReference type="EMBL" id="CRL63051.1"/>
    </source>
</evidence>
<proteinExistence type="predicted"/>
<gene>
    <name evidence="1" type="ORF">BN1804_02304</name>
</gene>
<name>A0A0G4QBU5_9GAMM</name>
<dbReference type="EMBL" id="CVRY01000004">
    <property type="protein sequence ID" value="CRL63051.1"/>
    <property type="molecule type" value="Genomic_DNA"/>
</dbReference>
<protein>
    <submittedName>
        <fullName evidence="1">Uncharacterized protein</fullName>
    </submittedName>
</protein>
<organism evidence="1 2">
    <name type="scientific">Proteus penneri</name>
    <dbReference type="NCBI Taxonomy" id="102862"/>
    <lineage>
        <taxon>Bacteria</taxon>
        <taxon>Pseudomonadati</taxon>
        <taxon>Pseudomonadota</taxon>
        <taxon>Gammaproteobacteria</taxon>
        <taxon>Enterobacterales</taxon>
        <taxon>Morganellaceae</taxon>
        <taxon>Proteus</taxon>
    </lineage>
</organism>